<dbReference type="PANTHER" id="PTHR11533">
    <property type="entry name" value="PROTEASE M1 ZINC METALLOPROTEASE"/>
    <property type="match status" value="1"/>
</dbReference>
<evidence type="ECO:0000256" key="4">
    <source>
        <dbReference type="ARBA" id="ARBA00012564"/>
    </source>
</evidence>
<evidence type="ECO:0000256" key="1">
    <source>
        <dbReference type="ARBA" id="ARBA00000098"/>
    </source>
</evidence>
<dbReference type="Pfam" id="PF01433">
    <property type="entry name" value="Peptidase_M1"/>
    <property type="match status" value="1"/>
</dbReference>
<evidence type="ECO:0000256" key="13">
    <source>
        <dbReference type="ARBA" id="ARBA00031533"/>
    </source>
</evidence>
<accession>A0ABT8GEE6</accession>
<dbReference type="InterPro" id="IPR042097">
    <property type="entry name" value="Aminopeptidase_N-like_N_sf"/>
</dbReference>
<evidence type="ECO:0000259" key="15">
    <source>
        <dbReference type="Pfam" id="PF11838"/>
    </source>
</evidence>
<dbReference type="Gene3D" id="1.10.390.10">
    <property type="entry name" value="Neutral Protease Domain 2"/>
    <property type="match status" value="1"/>
</dbReference>
<evidence type="ECO:0000256" key="6">
    <source>
        <dbReference type="ARBA" id="ARBA00022438"/>
    </source>
</evidence>
<feature type="domain" description="ERAP1-like C-terminal" evidence="15">
    <location>
        <begin position="525"/>
        <end position="838"/>
    </location>
</feature>
<dbReference type="GO" id="GO:0016285">
    <property type="term" value="F:alanyl aminopeptidase activity"/>
    <property type="evidence" value="ECO:0007669"/>
    <property type="project" value="UniProtKB-EC"/>
</dbReference>
<evidence type="ECO:0000313" key="17">
    <source>
        <dbReference type="EMBL" id="MDN4479801.1"/>
    </source>
</evidence>
<dbReference type="Proteomes" id="UP001172708">
    <property type="component" value="Unassembled WGS sequence"/>
</dbReference>
<keyword evidence="11" id="KW-0482">Metalloprotease</keyword>
<organism evidence="17 18">
    <name type="scientific">Demequina muriae</name>
    <dbReference type="NCBI Taxonomy" id="3051664"/>
    <lineage>
        <taxon>Bacteria</taxon>
        <taxon>Bacillati</taxon>
        <taxon>Actinomycetota</taxon>
        <taxon>Actinomycetes</taxon>
        <taxon>Micrococcales</taxon>
        <taxon>Demequinaceae</taxon>
        <taxon>Demequina</taxon>
    </lineage>
</organism>
<evidence type="ECO:0000256" key="3">
    <source>
        <dbReference type="ARBA" id="ARBA00010136"/>
    </source>
</evidence>
<feature type="domain" description="Aminopeptidase N-like N-terminal" evidence="16">
    <location>
        <begin position="70"/>
        <end position="185"/>
    </location>
</feature>
<keyword evidence="9 17" id="KW-0378">Hydrolase</keyword>
<dbReference type="SUPFAM" id="SSF55486">
    <property type="entry name" value="Metalloproteases ('zincins'), catalytic domain"/>
    <property type="match status" value="1"/>
</dbReference>
<dbReference type="NCBIfam" id="TIGR02412">
    <property type="entry name" value="pepN_strep_liv"/>
    <property type="match status" value="1"/>
</dbReference>
<dbReference type="Pfam" id="PF17900">
    <property type="entry name" value="Peptidase_M1_N"/>
    <property type="match status" value="1"/>
</dbReference>
<feature type="domain" description="Peptidase M1 membrane alanine aminopeptidase" evidence="14">
    <location>
        <begin position="230"/>
        <end position="441"/>
    </location>
</feature>
<keyword evidence="6 17" id="KW-0031">Aminopeptidase</keyword>
<comment type="catalytic activity">
    <reaction evidence="1">
        <text>Release of an N-terminal amino acid, Xaa-|-Yaa- from a peptide, amide or arylamide. Xaa is preferably Ala, but may be most amino acids including Pro (slow action). When a terminal hydrophobic residue is followed by a prolyl residue, the two may be released as an intact Xaa-Pro dipeptide.</text>
        <dbReference type="EC" id="3.4.11.2"/>
    </reaction>
</comment>
<evidence type="ECO:0000256" key="9">
    <source>
        <dbReference type="ARBA" id="ARBA00022801"/>
    </source>
</evidence>
<keyword evidence="18" id="KW-1185">Reference proteome</keyword>
<comment type="similarity">
    <text evidence="3">Belongs to the peptidase M1 family.</text>
</comment>
<evidence type="ECO:0000256" key="8">
    <source>
        <dbReference type="ARBA" id="ARBA00022723"/>
    </source>
</evidence>
<sequence>MLTREEAIARARSVGSAAYDVHLDFTPPGDTFRSLTTVTFEAEPGTTTFLDLVGAVRRLEVNGRVANAAEAHHDGRVALVDLDGATTVTVEADCDYRTDGQGIHRFVDPEDGSVYLYSQFAADDARRAFACFDQPDIKGTFAFTVTAPSAWTVVSNSPTPEPDAVEGEEANRWTFAPTVPLPCYVAAVVAGPYASAGGTLTSTKGEIPARVYGRANLADHLDADEMIATVQAGLTLFEDVFGVPYPYEKYDQIFVPEYNLGAMENAGCVTFSEDRLVFRSRASDAMREFRTNVTLHELSHQWFGNLVTMRWWDDLWLNESFAEFMGAWATSKVTPWTDSWVTFTAERKSIAYVQDQLPTTHPIVAQVLDTEATVSAFDMITYAKGASALKQLVAFVGEDRFFAGVHAYLTRYSHGNATLADFLDELEEITGHNLDAWAGAWLETPGPSTLRPVIEERDGLVTALWIAQDVPAAYPMYRPHQVRVAGYVHDAAASRFDEAWSADVTVDGSLTEVLSAAGEVRPDLLLVNDRDLTYAKIVLDDASIATVTAHIADLRDPMALGLVLDALWHMVRDAQLPAATYIDAVLTALPGITNSETTQSHLRTVVTALSRYVPPAAAAAQTADAAGRLWDVLTDAPAGSDLQLQSLKGFARLASTSEHAARLAALADGDEHLTGLDIDTDLRWELLAGLAACGEDVDKRSAAALADDPGAIGRRRAAGVKAAHATPEAKREAWEMLVRPDAPVANAVQYEVALGLVRAADPDLLLSLVPTILDELTEYYAQNEGFVGKRVAAYVFPAFAAGRIEGLDTTLDEWLATHADAPSVLRKVVTEGTDEVRRALRAQETAAE</sequence>
<evidence type="ECO:0000256" key="5">
    <source>
        <dbReference type="ARBA" id="ARBA00015611"/>
    </source>
</evidence>
<protein>
    <recommendedName>
        <fullName evidence="5">Aminopeptidase N</fullName>
        <ecNumber evidence="4">3.4.11.2</ecNumber>
    </recommendedName>
    <alternativeName>
        <fullName evidence="12">Alanine aminopeptidase</fullName>
    </alternativeName>
    <alternativeName>
        <fullName evidence="13">Lysyl aminopeptidase</fullName>
    </alternativeName>
</protein>
<dbReference type="CDD" id="cd09602">
    <property type="entry name" value="M1_APN"/>
    <property type="match status" value="1"/>
</dbReference>
<evidence type="ECO:0000256" key="2">
    <source>
        <dbReference type="ARBA" id="ARBA00001947"/>
    </source>
</evidence>
<evidence type="ECO:0000259" key="14">
    <source>
        <dbReference type="Pfam" id="PF01433"/>
    </source>
</evidence>
<dbReference type="InterPro" id="IPR050344">
    <property type="entry name" value="Peptidase_M1_aminopeptidases"/>
</dbReference>
<keyword evidence="8" id="KW-0479">Metal-binding</keyword>
<gene>
    <name evidence="17" type="primary">pepN</name>
    <name evidence="17" type="ORF">QQX02_02525</name>
</gene>
<dbReference type="InterPro" id="IPR001930">
    <property type="entry name" value="Peptidase_M1"/>
</dbReference>
<dbReference type="SUPFAM" id="SSF63737">
    <property type="entry name" value="Leukotriene A4 hydrolase N-terminal domain"/>
    <property type="match status" value="1"/>
</dbReference>
<evidence type="ECO:0000256" key="11">
    <source>
        <dbReference type="ARBA" id="ARBA00023049"/>
    </source>
</evidence>
<comment type="caution">
    <text evidence="17">The sequence shown here is derived from an EMBL/GenBank/DDBJ whole genome shotgun (WGS) entry which is preliminary data.</text>
</comment>
<dbReference type="InterPro" id="IPR012778">
    <property type="entry name" value="Pept_M1_aminopeptidase"/>
</dbReference>
<evidence type="ECO:0000256" key="7">
    <source>
        <dbReference type="ARBA" id="ARBA00022670"/>
    </source>
</evidence>
<keyword evidence="10" id="KW-0862">Zinc</keyword>
<keyword evidence="7" id="KW-0645">Protease</keyword>
<dbReference type="InterPro" id="IPR027268">
    <property type="entry name" value="Peptidase_M4/M1_CTD_sf"/>
</dbReference>
<proteinExistence type="inferred from homology"/>
<dbReference type="InterPro" id="IPR024571">
    <property type="entry name" value="ERAP1-like_C_dom"/>
</dbReference>
<evidence type="ECO:0000256" key="10">
    <source>
        <dbReference type="ARBA" id="ARBA00022833"/>
    </source>
</evidence>
<dbReference type="RefSeq" id="WP_301141014.1">
    <property type="nucleotide sequence ID" value="NZ_JAUHQA010000001.1"/>
</dbReference>
<dbReference type="EMBL" id="JAUHQA010000001">
    <property type="protein sequence ID" value="MDN4479801.1"/>
    <property type="molecule type" value="Genomic_DNA"/>
</dbReference>
<evidence type="ECO:0000256" key="12">
    <source>
        <dbReference type="ARBA" id="ARBA00029811"/>
    </source>
</evidence>
<dbReference type="PANTHER" id="PTHR11533:SF174">
    <property type="entry name" value="PUROMYCIN-SENSITIVE AMINOPEPTIDASE-RELATED"/>
    <property type="match status" value="1"/>
</dbReference>
<evidence type="ECO:0000313" key="18">
    <source>
        <dbReference type="Proteomes" id="UP001172708"/>
    </source>
</evidence>
<evidence type="ECO:0000259" key="16">
    <source>
        <dbReference type="Pfam" id="PF17900"/>
    </source>
</evidence>
<dbReference type="InterPro" id="IPR014782">
    <property type="entry name" value="Peptidase_M1_dom"/>
</dbReference>
<dbReference type="EC" id="3.4.11.2" evidence="4"/>
<dbReference type="InterPro" id="IPR045357">
    <property type="entry name" value="Aminopeptidase_N-like_N"/>
</dbReference>
<dbReference type="Gene3D" id="2.60.40.1730">
    <property type="entry name" value="tricorn interacting facor f3 domain"/>
    <property type="match status" value="1"/>
</dbReference>
<reference evidence="17" key="1">
    <citation type="submission" date="2023-06" db="EMBL/GenBank/DDBJ databases">
        <title>Egi l300058.</title>
        <authorList>
            <person name="Gao L."/>
            <person name="Fang B.-Z."/>
            <person name="Li W.-J."/>
        </authorList>
    </citation>
    <scope>NUCLEOTIDE SEQUENCE</scope>
    <source>
        <strain evidence="17">EGI L300058</strain>
    </source>
</reference>
<comment type="cofactor">
    <cofactor evidence="2">
        <name>Zn(2+)</name>
        <dbReference type="ChEBI" id="CHEBI:29105"/>
    </cofactor>
</comment>
<dbReference type="PRINTS" id="PR00756">
    <property type="entry name" value="ALADIPTASE"/>
</dbReference>
<name>A0ABT8GEE6_9MICO</name>
<dbReference type="Pfam" id="PF11838">
    <property type="entry name" value="ERAP1_C"/>
    <property type="match status" value="1"/>
</dbReference>